<reference evidence="4" key="1">
    <citation type="journal article" date="2014" name="Front. Microbiol.">
        <title>High frequency of phylogenetically diverse reductive dehalogenase-homologous genes in deep subseafloor sedimentary metagenomes.</title>
        <authorList>
            <person name="Kawai M."/>
            <person name="Futagami T."/>
            <person name="Toyoda A."/>
            <person name="Takaki Y."/>
            <person name="Nishi S."/>
            <person name="Hori S."/>
            <person name="Arai W."/>
            <person name="Tsubouchi T."/>
            <person name="Morono Y."/>
            <person name="Uchiyama I."/>
            <person name="Ito T."/>
            <person name="Fujiyama A."/>
            <person name="Inagaki F."/>
            <person name="Takami H."/>
        </authorList>
    </citation>
    <scope>NUCLEOTIDE SEQUENCE</scope>
    <source>
        <strain evidence="4">Expedition CK06-06</strain>
    </source>
</reference>
<dbReference type="InterPro" id="IPR006225">
    <property type="entry name" value="PsdUridine_synth_RluC/D"/>
</dbReference>
<dbReference type="InterPro" id="IPR006224">
    <property type="entry name" value="PsdUridine_synth_RluA-like_CS"/>
</dbReference>
<evidence type="ECO:0000256" key="1">
    <source>
        <dbReference type="ARBA" id="ARBA00010876"/>
    </source>
</evidence>
<dbReference type="InterPro" id="IPR050188">
    <property type="entry name" value="RluA_PseudoU_synthase"/>
</dbReference>
<organism evidence="4">
    <name type="scientific">marine sediment metagenome</name>
    <dbReference type="NCBI Taxonomy" id="412755"/>
    <lineage>
        <taxon>unclassified sequences</taxon>
        <taxon>metagenomes</taxon>
        <taxon>ecological metagenomes</taxon>
    </lineage>
</organism>
<dbReference type="GO" id="GO:0000455">
    <property type="term" value="P:enzyme-directed rRNA pseudouridine synthesis"/>
    <property type="evidence" value="ECO:0007669"/>
    <property type="project" value="TreeGrafter"/>
</dbReference>
<dbReference type="PROSITE" id="PS50889">
    <property type="entry name" value="S4"/>
    <property type="match status" value="1"/>
</dbReference>
<dbReference type="Gene3D" id="3.30.2350.10">
    <property type="entry name" value="Pseudouridine synthase"/>
    <property type="match status" value="1"/>
</dbReference>
<accession>X1JMC3</accession>
<keyword evidence="2" id="KW-0413">Isomerase</keyword>
<proteinExistence type="inferred from homology"/>
<dbReference type="SUPFAM" id="SSF55174">
    <property type="entry name" value="Alpha-L RNA-binding motif"/>
    <property type="match status" value="1"/>
</dbReference>
<gene>
    <name evidence="4" type="ORF">S06H3_00969</name>
</gene>
<dbReference type="CDD" id="cd02869">
    <property type="entry name" value="PseudoU_synth_RluA_like"/>
    <property type="match status" value="1"/>
</dbReference>
<feature type="domain" description="RNA-binding S4" evidence="3">
    <location>
        <begin position="20"/>
        <end position="86"/>
    </location>
</feature>
<dbReference type="PANTHER" id="PTHR21600">
    <property type="entry name" value="MITOCHONDRIAL RNA PSEUDOURIDINE SYNTHASE"/>
    <property type="match status" value="1"/>
</dbReference>
<dbReference type="AlphaFoldDB" id="X1JMC3"/>
<dbReference type="SUPFAM" id="SSF55120">
    <property type="entry name" value="Pseudouridine synthase"/>
    <property type="match status" value="1"/>
</dbReference>
<comment type="caution">
    <text evidence="4">The sequence shown here is derived from an EMBL/GenBank/DDBJ whole genome shotgun (WGS) entry which is preliminary data.</text>
</comment>
<dbReference type="PANTHER" id="PTHR21600:SF44">
    <property type="entry name" value="RIBOSOMAL LARGE SUBUNIT PSEUDOURIDINE SYNTHASE D"/>
    <property type="match status" value="1"/>
</dbReference>
<dbReference type="NCBIfam" id="TIGR00005">
    <property type="entry name" value="rluA_subfam"/>
    <property type="match status" value="1"/>
</dbReference>
<dbReference type="EMBL" id="BARV01000217">
    <property type="protein sequence ID" value="GAH95222.1"/>
    <property type="molecule type" value="Genomic_DNA"/>
</dbReference>
<dbReference type="Gene3D" id="3.10.290.10">
    <property type="entry name" value="RNA-binding S4 domain"/>
    <property type="match status" value="1"/>
</dbReference>
<evidence type="ECO:0000313" key="4">
    <source>
        <dbReference type="EMBL" id="GAH95222.1"/>
    </source>
</evidence>
<sequence length="321" mass="36919">MSKKEANVLSFTVDAGSSGQRIDKFLTDRIEKTSRSHIQNIIRRDKVKVNGKVVNKHYRLVKNDRVTIEGFKEGDPYTEVTPQKINLRVVYEDQYLLVISKKSGMLTHPVPGFSKDTIVNALLYHYHKLSNLSGRDRAGIVHRLDKDTSGLLIVARDDNTHRLLSEKFKEREIKKTYTALVWGSFSERKGEIILPIGRSRMDRKKMSISIDRGRDAVTRFEVKEEFENSTLLDVHPETGRTHQVRVHLSYIDHPIIGDGIYGSSKSKKMAEELGMGRQFLHAKRLEFTHPVTGKQIVLEDKLSDDLLRCLKILRRRVKMAD</sequence>
<name>X1JMC3_9ZZZZ</name>
<dbReference type="GO" id="GO:0003723">
    <property type="term" value="F:RNA binding"/>
    <property type="evidence" value="ECO:0007669"/>
    <property type="project" value="InterPro"/>
</dbReference>
<dbReference type="PROSITE" id="PS01129">
    <property type="entry name" value="PSI_RLU"/>
    <property type="match status" value="1"/>
</dbReference>
<dbReference type="SMART" id="SM00363">
    <property type="entry name" value="S4"/>
    <property type="match status" value="1"/>
</dbReference>
<dbReference type="InterPro" id="IPR002942">
    <property type="entry name" value="S4_RNA-bd"/>
</dbReference>
<evidence type="ECO:0000256" key="2">
    <source>
        <dbReference type="ARBA" id="ARBA00023235"/>
    </source>
</evidence>
<dbReference type="GO" id="GO:0009982">
    <property type="term" value="F:pseudouridine synthase activity"/>
    <property type="evidence" value="ECO:0007669"/>
    <property type="project" value="InterPro"/>
</dbReference>
<dbReference type="Pfam" id="PF01479">
    <property type="entry name" value="S4"/>
    <property type="match status" value="1"/>
</dbReference>
<dbReference type="CDD" id="cd00165">
    <property type="entry name" value="S4"/>
    <property type="match status" value="1"/>
</dbReference>
<protein>
    <recommendedName>
        <fullName evidence="3">RNA-binding S4 domain-containing protein</fullName>
    </recommendedName>
</protein>
<evidence type="ECO:0000259" key="3">
    <source>
        <dbReference type="SMART" id="SM00363"/>
    </source>
</evidence>
<dbReference type="InterPro" id="IPR020103">
    <property type="entry name" value="PsdUridine_synth_cat_dom_sf"/>
</dbReference>
<comment type="similarity">
    <text evidence="1">Belongs to the pseudouridine synthase RluA family.</text>
</comment>
<dbReference type="InterPro" id="IPR036986">
    <property type="entry name" value="S4_RNA-bd_sf"/>
</dbReference>
<dbReference type="InterPro" id="IPR006145">
    <property type="entry name" value="PsdUridine_synth_RsuA/RluA"/>
</dbReference>
<dbReference type="Pfam" id="PF00849">
    <property type="entry name" value="PseudoU_synth_2"/>
    <property type="match status" value="1"/>
</dbReference>